<proteinExistence type="predicted"/>
<evidence type="ECO:0000313" key="1">
    <source>
        <dbReference type="EMBL" id="KAK1149027.1"/>
    </source>
</evidence>
<evidence type="ECO:0000313" key="2">
    <source>
        <dbReference type="Proteomes" id="UP001177260"/>
    </source>
</evidence>
<accession>A0ACC3BEY3</accession>
<organism evidence="1 2">
    <name type="scientific">Aspergillus melleus</name>
    <dbReference type="NCBI Taxonomy" id="138277"/>
    <lineage>
        <taxon>Eukaryota</taxon>
        <taxon>Fungi</taxon>
        <taxon>Dikarya</taxon>
        <taxon>Ascomycota</taxon>
        <taxon>Pezizomycotina</taxon>
        <taxon>Eurotiomycetes</taxon>
        <taxon>Eurotiomycetidae</taxon>
        <taxon>Eurotiales</taxon>
        <taxon>Aspergillaceae</taxon>
        <taxon>Aspergillus</taxon>
        <taxon>Aspergillus subgen. Circumdati</taxon>
    </lineage>
</organism>
<protein>
    <submittedName>
        <fullName evidence="1">Uncharacterized protein</fullName>
    </submittedName>
</protein>
<gene>
    <name evidence="1" type="ORF">N8T08_007704</name>
</gene>
<comment type="caution">
    <text evidence="1">The sequence shown here is derived from an EMBL/GenBank/DDBJ whole genome shotgun (WGS) entry which is preliminary data.</text>
</comment>
<reference evidence="1 2" key="1">
    <citation type="journal article" date="2023" name="ACS Omega">
        <title>Identification of the Neoaspergillic Acid Biosynthesis Gene Cluster by Establishing an In Vitro CRISPR-Ribonucleoprotein Genetic System in Aspergillus melleus.</title>
        <authorList>
            <person name="Yuan B."/>
            <person name="Grau M.F."/>
            <person name="Murata R.M."/>
            <person name="Torok T."/>
            <person name="Venkateswaran K."/>
            <person name="Stajich J.E."/>
            <person name="Wang C.C.C."/>
        </authorList>
    </citation>
    <scope>NUCLEOTIDE SEQUENCE [LARGE SCALE GENOMIC DNA]</scope>
    <source>
        <strain evidence="1 2">IMV 1140</strain>
    </source>
</reference>
<sequence>MYNKTPRRGGRIYKTGDLASYNADGGLTCTVLQLSDDVDVASSERAWREAIASITILRTRIVDLSVQGTFDPEWVPTLKTLLVGGEVISPTELQKCSSRMQVVNIYGPAKCSVIDRRWLRDRVTVLSQAEIELYRRPATAKCVPATAAERMLQQLWARVLNILPESIGLEDSFFRLGGDSIAAMQVSARVQASGYSLNVGDILWSKTIGQLSKFLATRTPLVLETQESIGGTFGLSPIQTLFLQLEPHGPNYFNHSFLVPLAAQIDFEDLSRAIHRITFTDRSPPTIFNEGHGRESWDSTIDLSRTVGRFTTIWLTFMEMGSDRDNLVEVVRWTKDARRRASSIGWKDFAARLLGRDRERSFESYGPVEIAFNYLGRYQQFEREDALLHPPISWKDQPPDVAADVGRFALIDVVAVVEQGRLQFSFTWGDYMEHQDKIDR</sequence>
<dbReference type="Proteomes" id="UP001177260">
    <property type="component" value="Unassembled WGS sequence"/>
</dbReference>
<name>A0ACC3BEY3_9EURO</name>
<keyword evidence="2" id="KW-1185">Reference proteome</keyword>
<dbReference type="EMBL" id="JAOPJF010000005">
    <property type="protein sequence ID" value="KAK1149027.1"/>
    <property type="molecule type" value="Genomic_DNA"/>
</dbReference>